<feature type="compositionally biased region" description="Acidic residues" evidence="1">
    <location>
        <begin position="125"/>
        <end position="141"/>
    </location>
</feature>
<protein>
    <recommendedName>
        <fullName evidence="2">DUF4216 domain-containing protein</fullName>
    </recommendedName>
</protein>
<evidence type="ECO:0000256" key="1">
    <source>
        <dbReference type="SAM" id="MobiDB-lite"/>
    </source>
</evidence>
<keyword evidence="4" id="KW-1185">Reference proteome</keyword>
<dbReference type="AlphaFoldDB" id="A0ABD1A1V5"/>
<comment type="caution">
    <text evidence="3">The sequence shown here is derived from an EMBL/GenBank/DDBJ whole genome shotgun (WGS) entry which is preliminary data.</text>
</comment>
<evidence type="ECO:0000259" key="2">
    <source>
        <dbReference type="Pfam" id="PF13952"/>
    </source>
</evidence>
<proteinExistence type="predicted"/>
<name>A0ABD1A1V5_CARAN</name>
<dbReference type="EMBL" id="JBANAX010000608">
    <property type="protein sequence ID" value="KAL1200848.1"/>
    <property type="molecule type" value="Genomic_DNA"/>
</dbReference>
<reference evidence="3 4" key="1">
    <citation type="submission" date="2024-04" db="EMBL/GenBank/DDBJ databases">
        <title>Genome assembly C_amara_ONT_v2.</title>
        <authorList>
            <person name="Yant L."/>
            <person name="Moore C."/>
            <person name="Slenker M."/>
        </authorList>
    </citation>
    <scope>NUCLEOTIDE SEQUENCE [LARGE SCALE GENOMIC DNA]</scope>
    <source>
        <tissue evidence="3">Leaf</tissue>
    </source>
</reference>
<accession>A0ABD1A1V5</accession>
<dbReference type="Pfam" id="PF13952">
    <property type="entry name" value="DUF4216"/>
    <property type="match status" value="1"/>
</dbReference>
<organism evidence="3 4">
    <name type="scientific">Cardamine amara subsp. amara</name>
    <dbReference type="NCBI Taxonomy" id="228776"/>
    <lineage>
        <taxon>Eukaryota</taxon>
        <taxon>Viridiplantae</taxon>
        <taxon>Streptophyta</taxon>
        <taxon>Embryophyta</taxon>
        <taxon>Tracheophyta</taxon>
        <taxon>Spermatophyta</taxon>
        <taxon>Magnoliopsida</taxon>
        <taxon>eudicotyledons</taxon>
        <taxon>Gunneridae</taxon>
        <taxon>Pentapetalae</taxon>
        <taxon>rosids</taxon>
        <taxon>malvids</taxon>
        <taxon>Brassicales</taxon>
        <taxon>Brassicaceae</taxon>
        <taxon>Cardamineae</taxon>
        <taxon>Cardamine</taxon>
    </lineage>
</organism>
<sequence length="141" mass="15962">MLDFICMVFLCDWYDPILGSGVIVDQFGVRSVHSTQRLLKYDSFILASQVDHVCYISYPHVRRHSDPWITVTVINPRGRINGVPEHDALPISSTVPMDPVEHSFEVDLVVDFTHLGDDRVHSGSEEEPGEFYEDSDSIPSD</sequence>
<feature type="domain" description="DUF4216" evidence="2">
    <location>
        <begin position="7"/>
        <end position="68"/>
    </location>
</feature>
<feature type="region of interest" description="Disordered" evidence="1">
    <location>
        <begin position="119"/>
        <end position="141"/>
    </location>
</feature>
<gene>
    <name evidence="3" type="ORF">V5N11_022336</name>
</gene>
<dbReference type="Proteomes" id="UP001558713">
    <property type="component" value="Unassembled WGS sequence"/>
</dbReference>
<dbReference type="InterPro" id="IPR025312">
    <property type="entry name" value="DUF4216"/>
</dbReference>
<evidence type="ECO:0000313" key="4">
    <source>
        <dbReference type="Proteomes" id="UP001558713"/>
    </source>
</evidence>
<evidence type="ECO:0000313" key="3">
    <source>
        <dbReference type="EMBL" id="KAL1200848.1"/>
    </source>
</evidence>